<dbReference type="GO" id="GO:0030313">
    <property type="term" value="C:cell envelope"/>
    <property type="evidence" value="ECO:0007669"/>
    <property type="project" value="UniProtKB-SubCell"/>
</dbReference>
<dbReference type="InterPro" id="IPR003343">
    <property type="entry name" value="Big_2"/>
</dbReference>
<accession>A0A1H5W7T6</accession>
<reference evidence="5 6" key="1">
    <citation type="submission" date="2016-10" db="EMBL/GenBank/DDBJ databases">
        <authorList>
            <person name="de Groot N.N."/>
        </authorList>
    </citation>
    <scope>NUCLEOTIDE SEQUENCE [LARGE SCALE GENOMIC DNA]</scope>
    <source>
        <strain evidence="5 6">D15d</strain>
    </source>
</reference>
<dbReference type="InterPro" id="IPR013378">
    <property type="entry name" value="InlB-like_B-rpt"/>
</dbReference>
<gene>
    <name evidence="5" type="ORF">SAMN05216537_11430</name>
</gene>
<dbReference type="PROSITE" id="PS50835">
    <property type="entry name" value="IG_LIKE"/>
    <property type="match status" value="1"/>
</dbReference>
<evidence type="ECO:0000259" key="4">
    <source>
        <dbReference type="PROSITE" id="PS50835"/>
    </source>
</evidence>
<dbReference type="NCBIfam" id="TIGR02543">
    <property type="entry name" value="List_Bact_rpt"/>
    <property type="match status" value="1"/>
</dbReference>
<dbReference type="PANTHER" id="PTHR23019:SF0">
    <property type="entry name" value="NUCLEAR PORE MEMBRANE GLYCOPROTEIN 210"/>
    <property type="match status" value="1"/>
</dbReference>
<dbReference type="Pfam" id="PF02368">
    <property type="entry name" value="Big_2"/>
    <property type="match status" value="6"/>
</dbReference>
<feature type="region of interest" description="Disordered" evidence="2">
    <location>
        <begin position="1856"/>
        <end position="1920"/>
    </location>
</feature>
<dbReference type="Gene3D" id="2.60.40.1080">
    <property type="match status" value="6"/>
</dbReference>
<feature type="transmembrane region" description="Helical" evidence="3">
    <location>
        <begin position="21"/>
        <end position="46"/>
    </location>
</feature>
<keyword evidence="3" id="KW-0472">Membrane</keyword>
<protein>
    <submittedName>
        <fullName evidence="5">Listeria/Bacterioides repeat-containing protein</fullName>
    </submittedName>
</protein>
<dbReference type="InterPro" id="IPR045197">
    <property type="entry name" value="NUP210-like"/>
</dbReference>
<evidence type="ECO:0000256" key="3">
    <source>
        <dbReference type="SAM" id="Phobius"/>
    </source>
</evidence>
<dbReference type="InterPro" id="IPR008964">
    <property type="entry name" value="Invasin/intimin_cell_adhesion"/>
</dbReference>
<feature type="compositionally biased region" description="Low complexity" evidence="2">
    <location>
        <begin position="1857"/>
        <end position="1919"/>
    </location>
</feature>
<evidence type="ECO:0000256" key="1">
    <source>
        <dbReference type="ARBA" id="ARBA00004196"/>
    </source>
</evidence>
<feature type="domain" description="Ig-like" evidence="4">
    <location>
        <begin position="891"/>
        <end position="971"/>
    </location>
</feature>
<comment type="subcellular location">
    <subcellularLocation>
        <location evidence="1">Cell envelope</location>
    </subcellularLocation>
</comment>
<dbReference type="PANTHER" id="PTHR23019">
    <property type="entry name" value="NUCLEAR PORE MEMBRANE GLYCOPROTEIN GP210-RELATED"/>
    <property type="match status" value="1"/>
</dbReference>
<dbReference type="Proteomes" id="UP000236726">
    <property type="component" value="Unassembled WGS sequence"/>
</dbReference>
<sequence>MELMRVDKGKKKTKLRLRKDRVLAVISVILDIAVLVNSIWFIAAFFKAENTIATTVTNTFTIGTGSLGTSANSRNIAVDASGTVYVVYNTGSTVCFKTSADSFTEEHPLITSATGSPEIVYYAPGNCMLISCTNGSSALLYYGSGTSFSKSTDNSGITTTANSVHMAISGANIYMVDNTAQHIWVATTVSSYGGYTIQDSVTATNADIAATGSTVTVSAEVSGYLAVYRSSDAGETFSDLEITDTAITGLSVANYSGTSYIYGDSVGYILASSGTSVTSIDVTTSISGMRSAIYSGSLYQTYSTGTVYAVSSGNSTAVASGTNPSIAVSNGVAYVAYVSGGVVYVSEVRGLVSGYYLTCDPSMVQFLIGQETSMPVVLTNSTSSAITINSITVPSGYTITYAGSSITGSAISAGDDLAFKLVPDEAVTSSMTGSITVGYSYAGSSYSLVIPVNTYSSSTIDENKDNLETQANITYDATTNGGATDATTATVDIGDLADLTPSAVRSGCNFLGWNTNAAATTALSSFIVARDTRLYAIFYVPVTSITLSNSTLSVESGSTASLSVAGYEPSDATLQTVSWTSSDTSIATVNDEGLITAVYPGTATITATADGANEDSPVTATCIVTVTPRYYTLTYDAETNGGLLESGAATSSVSVTEAQTINLSNSVKAQDYVSSGNNMIFIGWNTDRYATSALDNLTIVDSLANTSDVITLYAIYEKMAVTVYDDENNVVSGTTMTVAENQVIDLTTVVSPTSHVPEYTLSYTSSNTSAAKISDGQLVMQSGSGGTTGVYITVTATPTDTSYKEVSARVNLYITGAQCIITYDAQTTGGNEATVSESLIYGDEIDISTYGYKATRTGYTHIGWAVSTTATTGITAPYYATGNAKLYAVFEKIKVTLDKTSLTITQGDTVTLTATVTPSQTSDKSVTWVSSNEAVATVDQNGVVTAVAEGSASITCTPTAGTDETSSCTVTVEPFRYTLTYDANGGESNITSEEFAAGDNVDLTATATKEGAIFRGWATTATATEALDSFIMPTSSTILYAVYEEYKVTLDKTSITFMEGENLNIIASLSPTDANPSTVHWESEDTSIATVDENGKVTAVHRGETVVNAIADVDGTVFASCAIIVEPLAYLVSYNAGSGTTDASEEYVEYQTEANLSFTAEREHYKFLGWNTDPYSSVGLTSLSVTKAVTLYAIYQAIVPTDISLDKDSLTMTVRTNETLTATITPTDALDTGVRWYSSNEEVATVSSSGTITAISKGTATITAESNAVAGLTATCSLTVEPVYYTVTYDAKTNGGEAEYESLEVEEGTSALVNVVASKTDYVFVGWALSATASEDEVLTEYIPTTDVTLYAIFTELKIELDKTSETIMERQTITITPTVTPTFVDDNTVTWTSSNTNVATVNSEGVVIGVSEGACVITAKANAGTNVYAQCVILVEDEMYTVTYDATRNGGTSYITEEDISYGDEADLTVPAYKDNYYHIGWNTDPNATEALDSLVVSGPVTLYAIYEVKVPTAIDLGDDISIQIESADYIDATITPSDSLDTSLTWTSSNKDVARVDDHGRVEALALGTTVITATSNADTSVSDTITVTVIKKRFTVTYNAEFNGGTSDTSSLIAIDGEKADLSVEASRYGYIFLGWNNNRDATEALTSFTVTENVTLYAIYKKIEGSNKAEAVIGSVTDGDSDVVVTSSSDMGIDRLTNEEKANIIAGALSVSEVSEVYAGNLAAVVEIVISPNNQSITSTDSVLLLNMRDSNYTENIHFFNTDVYRTLNYTSGTTETEELTSLDTAINLCYTIPSEITVVSNRGFRIVAAHEDDNGNKYAQSYSDTDSTYGTVTISIDKFCLMGLIYREDADTSSTDSGGSSSGDSSSGDSGSSTDSGGSSSSGSGSSGTSGSSSSGSSSSGSSGTASKTSGVSGVPYDGNSANAKYVVVGLATTQTGDKPNTVWYITLCISAVITNLALKKEIDRRKLEKAARLKLRS</sequence>
<evidence type="ECO:0000313" key="5">
    <source>
        <dbReference type="EMBL" id="SEF95408.1"/>
    </source>
</evidence>
<dbReference type="InterPro" id="IPR007110">
    <property type="entry name" value="Ig-like_dom"/>
</dbReference>
<organism evidence="5 6">
    <name type="scientific">Lachnospira multipara</name>
    <dbReference type="NCBI Taxonomy" id="28051"/>
    <lineage>
        <taxon>Bacteria</taxon>
        <taxon>Bacillati</taxon>
        <taxon>Bacillota</taxon>
        <taxon>Clostridia</taxon>
        <taxon>Lachnospirales</taxon>
        <taxon>Lachnospiraceae</taxon>
        <taxon>Lachnospira</taxon>
    </lineage>
</organism>
<dbReference type="SMART" id="SM00635">
    <property type="entry name" value="BID_2"/>
    <property type="match status" value="6"/>
</dbReference>
<dbReference type="Gene3D" id="2.60.40.4270">
    <property type="entry name" value="Listeria-Bacteroides repeat domain"/>
    <property type="match status" value="7"/>
</dbReference>
<dbReference type="SUPFAM" id="SSF49373">
    <property type="entry name" value="Invasin/intimin cell-adhesion fragments"/>
    <property type="match status" value="6"/>
</dbReference>
<keyword evidence="3" id="KW-1133">Transmembrane helix</keyword>
<keyword evidence="6" id="KW-1185">Reference proteome</keyword>
<proteinExistence type="predicted"/>
<dbReference type="EMBL" id="FNUL01000014">
    <property type="protein sequence ID" value="SEF95408.1"/>
    <property type="molecule type" value="Genomic_DNA"/>
</dbReference>
<dbReference type="InterPro" id="IPR042229">
    <property type="entry name" value="Listeria/Bacterioides_rpt_sf"/>
</dbReference>
<keyword evidence="3" id="KW-0812">Transmembrane</keyword>
<evidence type="ECO:0000256" key="2">
    <source>
        <dbReference type="SAM" id="MobiDB-lite"/>
    </source>
</evidence>
<evidence type="ECO:0000313" key="6">
    <source>
        <dbReference type="Proteomes" id="UP000236726"/>
    </source>
</evidence>
<name>A0A1H5W7T6_9FIRM</name>
<dbReference type="RefSeq" id="WP_103953233.1">
    <property type="nucleotide sequence ID" value="NZ_FNUL01000014.1"/>
</dbReference>
<dbReference type="Pfam" id="PF09479">
    <property type="entry name" value="Flg_new"/>
    <property type="match status" value="8"/>
</dbReference>